<comment type="subcellular location">
    <subcellularLocation>
        <location evidence="1 8">Cell membrane</location>
        <topology evidence="1 8">Multi-pass membrane protein</topology>
    </subcellularLocation>
</comment>
<keyword evidence="4" id="KW-1003">Cell membrane</keyword>
<feature type="transmembrane region" description="Helical" evidence="8">
    <location>
        <begin position="192"/>
        <end position="211"/>
    </location>
</feature>
<dbReference type="PROSITE" id="PS50928">
    <property type="entry name" value="ABC_TM1"/>
    <property type="match status" value="1"/>
</dbReference>
<evidence type="ECO:0000313" key="10">
    <source>
        <dbReference type="EMBL" id="EEF60983.1"/>
    </source>
</evidence>
<comment type="caution">
    <text evidence="10">The sequence shown here is derived from an EMBL/GenBank/DDBJ whole genome shotgun (WGS) entry which is preliminary data.</text>
</comment>
<dbReference type="GO" id="GO:0005886">
    <property type="term" value="C:plasma membrane"/>
    <property type="evidence" value="ECO:0007669"/>
    <property type="project" value="UniProtKB-SubCell"/>
</dbReference>
<keyword evidence="3 8" id="KW-0813">Transport</keyword>
<feature type="transmembrane region" description="Helical" evidence="8">
    <location>
        <begin position="49"/>
        <end position="69"/>
    </location>
</feature>
<dbReference type="PANTHER" id="PTHR42929:SF1">
    <property type="entry name" value="INNER MEMBRANE ABC TRANSPORTER PERMEASE PROTEIN YDCU-RELATED"/>
    <property type="match status" value="1"/>
</dbReference>
<evidence type="ECO:0000256" key="6">
    <source>
        <dbReference type="ARBA" id="ARBA00022989"/>
    </source>
</evidence>
<keyword evidence="5 8" id="KW-0812">Transmembrane</keyword>
<evidence type="ECO:0000256" key="4">
    <source>
        <dbReference type="ARBA" id="ARBA00022475"/>
    </source>
</evidence>
<feature type="transmembrane region" description="Helical" evidence="8">
    <location>
        <begin position="244"/>
        <end position="265"/>
    </location>
</feature>
<keyword evidence="11" id="KW-1185">Reference proteome</keyword>
<feature type="transmembrane region" description="Helical" evidence="8">
    <location>
        <begin position="143"/>
        <end position="164"/>
    </location>
</feature>
<proteinExistence type="inferred from homology"/>
<gene>
    <name evidence="10" type="ORF">Cflav_PD3700</name>
</gene>
<evidence type="ECO:0000256" key="8">
    <source>
        <dbReference type="RuleBase" id="RU363032"/>
    </source>
</evidence>
<dbReference type="AlphaFoldDB" id="B9XGD2"/>
<dbReference type="InterPro" id="IPR000515">
    <property type="entry name" value="MetI-like"/>
</dbReference>
<dbReference type="Gene3D" id="1.10.3720.10">
    <property type="entry name" value="MetI-like"/>
    <property type="match status" value="1"/>
</dbReference>
<comment type="similarity">
    <text evidence="2">Belongs to the binding-protein-dependent transport system permease family. CysTW subfamily.</text>
</comment>
<dbReference type="InterPro" id="IPR035906">
    <property type="entry name" value="MetI-like_sf"/>
</dbReference>
<dbReference type="PANTHER" id="PTHR42929">
    <property type="entry name" value="INNER MEMBRANE ABC TRANSPORTER PERMEASE PROTEIN YDCU-RELATED-RELATED"/>
    <property type="match status" value="1"/>
</dbReference>
<evidence type="ECO:0000256" key="5">
    <source>
        <dbReference type="ARBA" id="ARBA00022692"/>
    </source>
</evidence>
<evidence type="ECO:0000256" key="1">
    <source>
        <dbReference type="ARBA" id="ARBA00004651"/>
    </source>
</evidence>
<dbReference type="EMBL" id="ABOX02000012">
    <property type="protein sequence ID" value="EEF60983.1"/>
    <property type="molecule type" value="Genomic_DNA"/>
</dbReference>
<evidence type="ECO:0000259" key="9">
    <source>
        <dbReference type="PROSITE" id="PS50928"/>
    </source>
</evidence>
<evidence type="ECO:0000256" key="2">
    <source>
        <dbReference type="ARBA" id="ARBA00007069"/>
    </source>
</evidence>
<dbReference type="Pfam" id="PF00528">
    <property type="entry name" value="BPD_transp_1"/>
    <property type="match status" value="1"/>
</dbReference>
<organism evidence="10 11">
    <name type="scientific">Pedosphaera parvula (strain Ellin514)</name>
    <dbReference type="NCBI Taxonomy" id="320771"/>
    <lineage>
        <taxon>Bacteria</taxon>
        <taxon>Pseudomonadati</taxon>
        <taxon>Verrucomicrobiota</taxon>
        <taxon>Pedosphaerae</taxon>
        <taxon>Pedosphaerales</taxon>
        <taxon>Pedosphaeraceae</taxon>
        <taxon>Pedosphaera</taxon>
    </lineage>
</organism>
<dbReference type="CDD" id="cd06261">
    <property type="entry name" value="TM_PBP2"/>
    <property type="match status" value="1"/>
</dbReference>
<evidence type="ECO:0000313" key="11">
    <source>
        <dbReference type="Proteomes" id="UP000003688"/>
    </source>
</evidence>
<accession>B9XGD2</accession>
<protein>
    <submittedName>
        <fullName evidence="10">Binding-protein-dependent transport systems inner membrane component</fullName>
    </submittedName>
</protein>
<keyword evidence="6 8" id="KW-1133">Transmembrane helix</keyword>
<feature type="transmembrane region" description="Helical" evidence="8">
    <location>
        <begin position="113"/>
        <end position="131"/>
    </location>
</feature>
<keyword evidence="7 8" id="KW-0472">Membrane</keyword>
<feature type="transmembrane region" description="Helical" evidence="8">
    <location>
        <begin position="293"/>
        <end position="313"/>
    </location>
</feature>
<reference evidence="10 11" key="1">
    <citation type="journal article" date="2011" name="J. Bacteriol.">
        <title>Genome sequence of 'Pedosphaera parvula' Ellin514, an aerobic Verrucomicrobial isolate from pasture soil.</title>
        <authorList>
            <person name="Kant R."/>
            <person name="van Passel M.W."/>
            <person name="Sangwan P."/>
            <person name="Palva A."/>
            <person name="Lucas S."/>
            <person name="Copeland A."/>
            <person name="Lapidus A."/>
            <person name="Glavina Del Rio T."/>
            <person name="Dalin E."/>
            <person name="Tice H."/>
            <person name="Bruce D."/>
            <person name="Goodwin L."/>
            <person name="Pitluck S."/>
            <person name="Chertkov O."/>
            <person name="Larimer F.W."/>
            <person name="Land M.L."/>
            <person name="Hauser L."/>
            <person name="Brettin T.S."/>
            <person name="Detter J.C."/>
            <person name="Han S."/>
            <person name="de Vos W.M."/>
            <person name="Janssen P.H."/>
            <person name="Smidt H."/>
        </authorList>
    </citation>
    <scope>NUCLEOTIDE SEQUENCE [LARGE SCALE GENOMIC DNA]</scope>
    <source>
        <strain evidence="10 11">Ellin514</strain>
    </source>
</reference>
<evidence type="ECO:0000256" key="7">
    <source>
        <dbReference type="ARBA" id="ARBA00023136"/>
    </source>
</evidence>
<dbReference type="STRING" id="320771.Cflav_PD3700"/>
<name>B9XGD2_PEDPL</name>
<sequence length="325" mass="35716">MHWKTNRLLHLTNKKLNTSVDPKPSETHFGQHLSRAGHFIRAAFTAGPATLWLVVLLLVPLAAIGAISFMSRGDYGEIELPFTIENYKRLLGFGMLGFDSLYPIILFRSLTLGIGTALACVITGLPLAFFIARLPARFKTPALTLVVIPFWTNLLIRTYAWQILLAPESWITQFVHAIGIGKVDEPLQPSTFAVGIGMICDYLPFLVLPLYTSVEKLDWSLAEAAMDLGANRIQVFRHALLPQIMPGLFAGMILVLLPATGQFVIPDLLGGAKTVMLGNAIQQQFGQSRDWPFGSAIAFVALGLVMMGLWLYARKSQGKGEPTLL</sequence>
<dbReference type="GO" id="GO:0055085">
    <property type="term" value="P:transmembrane transport"/>
    <property type="evidence" value="ECO:0007669"/>
    <property type="project" value="InterPro"/>
</dbReference>
<evidence type="ECO:0000256" key="3">
    <source>
        <dbReference type="ARBA" id="ARBA00022448"/>
    </source>
</evidence>
<dbReference type="SUPFAM" id="SSF161098">
    <property type="entry name" value="MetI-like"/>
    <property type="match status" value="1"/>
</dbReference>
<dbReference type="Proteomes" id="UP000003688">
    <property type="component" value="Unassembled WGS sequence"/>
</dbReference>
<feature type="domain" description="ABC transmembrane type-1" evidence="9">
    <location>
        <begin position="106"/>
        <end position="312"/>
    </location>
</feature>